<dbReference type="OrthoDB" id="4204841at2"/>
<name>A0A7K0CQM2_9ACTN</name>
<protein>
    <submittedName>
        <fullName evidence="1">Uncharacterized protein</fullName>
    </submittedName>
</protein>
<sequence length="194" mass="20844">MPVSGAGFTARDGKLVERFRETLESTSDTLDAPAISDVAVVRRFPQLGTGDVVWMPDPNTYCHMKIRASWAQQACHALAKWRMPQGYVHVGFLSTYNRDDSAVTPEIVLYGAIVENVSGPFAFAGGALEDAPPLQEAAMRFPSGSVFTFLTYGPPENMISSVPEICGAGRTVCFKAFELGDTGGFVTGESLLPS</sequence>
<evidence type="ECO:0000313" key="2">
    <source>
        <dbReference type="Proteomes" id="UP000466345"/>
    </source>
</evidence>
<dbReference type="AlphaFoldDB" id="A0A7K0CQM2"/>
<dbReference type="RefSeq" id="WP_153456590.1">
    <property type="nucleotide sequence ID" value="NZ_WEGJ01000039.1"/>
</dbReference>
<evidence type="ECO:0000313" key="1">
    <source>
        <dbReference type="EMBL" id="MQY15785.1"/>
    </source>
</evidence>
<reference evidence="1 2" key="1">
    <citation type="submission" date="2019-10" db="EMBL/GenBank/DDBJ databases">
        <title>Streptomyces smaragdinus sp. nov. and Streptomyces fabii sp. nov., isolated from the gut of fungus growing-termite Macrotermes natalensis.</title>
        <authorList>
            <person name="Schwitalla J."/>
            <person name="Benndorf R."/>
            <person name="Martin K."/>
            <person name="De Beer W."/>
            <person name="Kaster A.-K."/>
            <person name="Vollmers J."/>
            <person name="Poulsen M."/>
            <person name="Beemelmanns C."/>
        </authorList>
    </citation>
    <scope>NUCLEOTIDE SEQUENCE [LARGE SCALE GENOMIC DNA]</scope>
    <source>
        <strain evidence="1 2">RB5</strain>
    </source>
</reference>
<proteinExistence type="predicted"/>
<organism evidence="1 2">
    <name type="scientific">Streptomyces smaragdinus</name>
    <dbReference type="NCBI Taxonomy" id="2585196"/>
    <lineage>
        <taxon>Bacteria</taxon>
        <taxon>Bacillati</taxon>
        <taxon>Actinomycetota</taxon>
        <taxon>Actinomycetes</taxon>
        <taxon>Kitasatosporales</taxon>
        <taxon>Streptomycetaceae</taxon>
        <taxon>Streptomyces</taxon>
    </lineage>
</organism>
<accession>A0A7K0CQM2</accession>
<dbReference type="Proteomes" id="UP000466345">
    <property type="component" value="Unassembled WGS sequence"/>
</dbReference>
<gene>
    <name evidence="1" type="ORF">SRB5_59760</name>
</gene>
<comment type="caution">
    <text evidence="1">The sequence shown here is derived from an EMBL/GenBank/DDBJ whole genome shotgun (WGS) entry which is preliminary data.</text>
</comment>
<dbReference type="EMBL" id="WEGJ01000039">
    <property type="protein sequence ID" value="MQY15785.1"/>
    <property type="molecule type" value="Genomic_DNA"/>
</dbReference>
<keyword evidence="2" id="KW-1185">Reference proteome</keyword>